<feature type="region of interest" description="Disordered" evidence="7">
    <location>
        <begin position="216"/>
        <end position="258"/>
    </location>
</feature>
<evidence type="ECO:0000256" key="3">
    <source>
        <dbReference type="ARBA" id="ARBA00022692"/>
    </source>
</evidence>
<dbReference type="SUPFAM" id="SSF52058">
    <property type="entry name" value="L domain-like"/>
    <property type="match status" value="1"/>
</dbReference>
<evidence type="ECO:0000313" key="11">
    <source>
        <dbReference type="Proteomes" id="UP001341840"/>
    </source>
</evidence>
<keyword evidence="10" id="KW-0808">Transferase</keyword>
<dbReference type="PROSITE" id="PS50011">
    <property type="entry name" value="PROTEIN_KINASE_DOM"/>
    <property type="match status" value="1"/>
</dbReference>
<dbReference type="Pfam" id="PF00560">
    <property type="entry name" value="LRR_1"/>
    <property type="match status" value="1"/>
</dbReference>
<keyword evidence="3 8" id="KW-0812">Transmembrane</keyword>
<keyword evidence="2" id="KW-0433">Leucine-rich repeat</keyword>
<dbReference type="Pfam" id="PF13855">
    <property type="entry name" value="LRR_8"/>
    <property type="match status" value="1"/>
</dbReference>
<dbReference type="Gene3D" id="3.80.10.10">
    <property type="entry name" value="Ribonuclease Inhibitor"/>
    <property type="match status" value="2"/>
</dbReference>
<dbReference type="InterPro" id="IPR011009">
    <property type="entry name" value="Kinase-like_dom_sf"/>
</dbReference>
<dbReference type="SUPFAM" id="SSF56112">
    <property type="entry name" value="Protein kinase-like (PK-like)"/>
    <property type="match status" value="1"/>
</dbReference>
<sequence length="671" mass="75045">MAFTLSSSYCIALSILLIACAVVIVPSHGVTVSELLLAVKAKLQNTEELSSWNPSTTPCSGRKANWKGVLCNNEGLITGLQLENMGLKGVIDVDSLRGLPNLRTISFMNNELDGPMPQINKLTGFRSVFLSNNKFSDVLPDNAFQGMVWLKKIHLSNNQFTGPIPEASLLKLPRLIELQLDGNQFTGPVPNLPHTSLTSVNFANNKLQGPIPDSMSKMPATSFSGNEELCGPPLGECKNQNQNQDQNQIQIQKQKNDEKRKHTTMSIVVVVIAVLVALIVIGVVIFILLHRRRQAREEEEEESTMESQEISAPQLRKGKSKEFGSGVRSRSLRSVSSTHSCRRTDYMKLSFIRDDRERFELHDLLRASAEILGSGCFSSSYRATLPKGQMIVVKRYKQMNNLARDEFHEHMRRIGRLNHPNLLPLVAYYYRREEKLFVTDLVKNGSLAVRLHGYQALGLASLDWGARLKIVKGITKGLQYLYKDLPSLIAPHGNLKSCNILLTESLEPLLCDYGLIPLINQELAKDVLVVYNSPEYLKNGRITKKSDVWCLGILILEILTGKFPADSLQQGKGSEMNLANWVLSVDPEKRVDEVFDKELMGAMKSSEGEMVRLLNVAMACCEENVEKRWELKEAVEKIEEIREKDQDDDFFTVASDADVGFARGLSGELNI</sequence>
<keyword evidence="11" id="KW-1185">Reference proteome</keyword>
<dbReference type="EC" id="2.7.11.1" evidence="10"/>
<evidence type="ECO:0000256" key="8">
    <source>
        <dbReference type="SAM" id="Phobius"/>
    </source>
</evidence>
<keyword evidence="4" id="KW-0677">Repeat</keyword>
<dbReference type="Gene3D" id="3.30.200.20">
    <property type="entry name" value="Phosphorylase Kinase, domain 1"/>
    <property type="match status" value="1"/>
</dbReference>
<dbReference type="Gene3D" id="1.10.510.10">
    <property type="entry name" value="Transferase(Phosphotransferase) domain 1"/>
    <property type="match status" value="1"/>
</dbReference>
<comment type="caution">
    <text evidence="10">The sequence shown here is derived from an EMBL/GenBank/DDBJ whole genome shotgun (WGS) entry which is preliminary data.</text>
</comment>
<gene>
    <name evidence="10" type="primary">PRK1_3</name>
    <name evidence="10" type="ORF">PIB30_038130</name>
</gene>
<evidence type="ECO:0000259" key="9">
    <source>
        <dbReference type="PROSITE" id="PS50011"/>
    </source>
</evidence>
<dbReference type="EMBL" id="JASCZI010121024">
    <property type="protein sequence ID" value="MED6158988.1"/>
    <property type="molecule type" value="Genomic_DNA"/>
</dbReference>
<evidence type="ECO:0000256" key="5">
    <source>
        <dbReference type="ARBA" id="ARBA00022989"/>
    </source>
</evidence>
<feature type="transmembrane region" description="Helical" evidence="8">
    <location>
        <begin position="265"/>
        <end position="289"/>
    </location>
</feature>
<protein>
    <submittedName>
        <fullName evidence="10">Actin-regulating kinase prk1</fullName>
        <ecNumber evidence="10">2.7.11.1</ecNumber>
    </submittedName>
</protein>
<dbReference type="Pfam" id="PF07714">
    <property type="entry name" value="PK_Tyr_Ser-Thr"/>
    <property type="match status" value="1"/>
</dbReference>
<name>A0ABU6UH44_9FABA</name>
<dbReference type="InterPro" id="IPR001611">
    <property type="entry name" value="Leu-rich_rpt"/>
</dbReference>
<comment type="subcellular location">
    <subcellularLocation>
        <location evidence="1">Membrane</location>
    </subcellularLocation>
</comment>
<keyword evidence="6 8" id="KW-0472">Membrane</keyword>
<organism evidence="10 11">
    <name type="scientific">Stylosanthes scabra</name>
    <dbReference type="NCBI Taxonomy" id="79078"/>
    <lineage>
        <taxon>Eukaryota</taxon>
        <taxon>Viridiplantae</taxon>
        <taxon>Streptophyta</taxon>
        <taxon>Embryophyta</taxon>
        <taxon>Tracheophyta</taxon>
        <taxon>Spermatophyta</taxon>
        <taxon>Magnoliopsida</taxon>
        <taxon>eudicotyledons</taxon>
        <taxon>Gunneridae</taxon>
        <taxon>Pentapetalae</taxon>
        <taxon>rosids</taxon>
        <taxon>fabids</taxon>
        <taxon>Fabales</taxon>
        <taxon>Fabaceae</taxon>
        <taxon>Papilionoideae</taxon>
        <taxon>50 kb inversion clade</taxon>
        <taxon>dalbergioids sensu lato</taxon>
        <taxon>Dalbergieae</taxon>
        <taxon>Pterocarpus clade</taxon>
        <taxon>Stylosanthes</taxon>
    </lineage>
</organism>
<dbReference type="GO" id="GO:0004674">
    <property type="term" value="F:protein serine/threonine kinase activity"/>
    <property type="evidence" value="ECO:0007669"/>
    <property type="project" value="UniProtKB-EC"/>
</dbReference>
<feature type="compositionally biased region" description="Low complexity" evidence="7">
    <location>
        <begin position="238"/>
        <end position="253"/>
    </location>
</feature>
<evidence type="ECO:0000256" key="6">
    <source>
        <dbReference type="ARBA" id="ARBA00023136"/>
    </source>
</evidence>
<dbReference type="InterPro" id="IPR046959">
    <property type="entry name" value="PRK1-6/SRF4-like"/>
</dbReference>
<evidence type="ECO:0000256" key="4">
    <source>
        <dbReference type="ARBA" id="ARBA00022737"/>
    </source>
</evidence>
<dbReference type="InterPro" id="IPR013210">
    <property type="entry name" value="LRR_N_plant-typ"/>
</dbReference>
<keyword evidence="5 8" id="KW-1133">Transmembrane helix</keyword>
<evidence type="ECO:0000313" key="10">
    <source>
        <dbReference type="EMBL" id="MED6158988.1"/>
    </source>
</evidence>
<dbReference type="Proteomes" id="UP001341840">
    <property type="component" value="Unassembled WGS sequence"/>
</dbReference>
<keyword evidence="10" id="KW-0418">Kinase</keyword>
<dbReference type="InterPro" id="IPR000719">
    <property type="entry name" value="Prot_kinase_dom"/>
</dbReference>
<dbReference type="PANTHER" id="PTHR48007:SF64">
    <property type="entry name" value="POLLEN RECEPTOR-LIKE KINASE 1"/>
    <property type="match status" value="1"/>
</dbReference>
<dbReference type="InterPro" id="IPR001245">
    <property type="entry name" value="Ser-Thr/Tyr_kinase_cat_dom"/>
</dbReference>
<evidence type="ECO:0000256" key="2">
    <source>
        <dbReference type="ARBA" id="ARBA00022614"/>
    </source>
</evidence>
<evidence type="ECO:0000256" key="1">
    <source>
        <dbReference type="ARBA" id="ARBA00004370"/>
    </source>
</evidence>
<feature type="domain" description="Protein kinase" evidence="9">
    <location>
        <begin position="366"/>
        <end position="651"/>
    </location>
</feature>
<dbReference type="InterPro" id="IPR032675">
    <property type="entry name" value="LRR_dom_sf"/>
</dbReference>
<dbReference type="PANTHER" id="PTHR48007">
    <property type="entry name" value="LEUCINE-RICH REPEAT RECEPTOR-LIKE PROTEIN KINASE PXC1"/>
    <property type="match status" value="1"/>
</dbReference>
<proteinExistence type="predicted"/>
<accession>A0ABU6UH44</accession>
<dbReference type="Pfam" id="PF08263">
    <property type="entry name" value="LRRNT_2"/>
    <property type="match status" value="1"/>
</dbReference>
<feature type="region of interest" description="Disordered" evidence="7">
    <location>
        <begin position="297"/>
        <end position="331"/>
    </location>
</feature>
<evidence type="ECO:0000256" key="7">
    <source>
        <dbReference type="SAM" id="MobiDB-lite"/>
    </source>
</evidence>
<reference evidence="10 11" key="1">
    <citation type="journal article" date="2023" name="Plants (Basel)">
        <title>Bridging the Gap: Combining Genomics and Transcriptomics Approaches to Understand Stylosanthes scabra, an Orphan Legume from the Brazilian Caatinga.</title>
        <authorList>
            <person name="Ferreira-Neto J.R.C."/>
            <person name="da Silva M.D."/>
            <person name="Binneck E."/>
            <person name="de Melo N.F."/>
            <person name="da Silva R.H."/>
            <person name="de Melo A.L.T.M."/>
            <person name="Pandolfi V."/>
            <person name="Bustamante F.O."/>
            <person name="Brasileiro-Vidal A.C."/>
            <person name="Benko-Iseppon A.M."/>
        </authorList>
    </citation>
    <scope>NUCLEOTIDE SEQUENCE [LARGE SCALE GENOMIC DNA]</scope>
    <source>
        <tissue evidence="10">Leaves</tissue>
    </source>
</reference>